<dbReference type="GO" id="GO:0003964">
    <property type="term" value="F:RNA-directed DNA polymerase activity"/>
    <property type="evidence" value="ECO:0007669"/>
    <property type="project" value="UniProtKB-KW"/>
</dbReference>
<evidence type="ECO:0000259" key="1">
    <source>
        <dbReference type="Pfam" id="PF00078"/>
    </source>
</evidence>
<keyword evidence="3" id="KW-1185">Reference proteome</keyword>
<feature type="domain" description="Reverse transcriptase" evidence="1">
    <location>
        <begin position="107"/>
        <end position="312"/>
    </location>
</feature>
<dbReference type="Pfam" id="PF00078">
    <property type="entry name" value="RVT_1"/>
    <property type="match status" value="1"/>
</dbReference>
<dbReference type="CDD" id="cd01646">
    <property type="entry name" value="RT_Bac_retron_I"/>
    <property type="match status" value="1"/>
</dbReference>
<sequence length="996" mass="116479">MHFTLNELIVAYKKAKSEVFHEKLQVSLLAFPEYEQNLLENLSSLLTKLNNEEIEFVTSSSFSASDDHYPIVKKIHFSNDHVLGEENVYYSSLKSRWKDKRYQIKNIDFRIISNLTVDFHVISSLWIDHFAYEIELKLSENSYGSRLNASGFHPSAETNHFRAYIHDYRKWQKKGLDAIKEKMDDTDELVALTADIKSFYHNIDVSFLASESFFKSFMPRIYLSQRQKYLNNLLIKAISYWSEHCYSNLTQKTKESFNGQGHVGIPIGLSASKVIANLVLKEFDEAIEQELMPLYYGRYVDDIFLVLGKNKKITGRESMWDYICERVKKLSRDRDDEKSFRFKLSYSPKTQIFFNKDKERIFFLDKKCGMSIVNEIENELNENSSEWRLLPDAENDLDKFTDGIIQANSDSTETVNSLRKSDGISIQRLKYALFVRSAEELVLTHPYYFWKDGVQDLFRVTSNFIIDPDILNNYLQYMVRIIRLAVYNCDFKAFRSLYESLIQSAELLMEDIFMEQDDDVLKYKSYLRKTVELAIYTGGSLLLPEMKLDSFYEKLQKLTEMEVDREKINKFFLADIHLIPLKNLFDKQASNLNSYFRKLLDHKPLSKSFIAYKEKKGLLIEPFIVEKIKSIDQIFQTYVFEYIREEDLVPTAFFLPTRKMTYLEITRFLDKWLFDQQKIFNAFVNVYELKKIKVPIIEDGDNKHVFINNFPYKNNPVVAITSYEILDESWEAFIKGMAEPDGTRLKRLYKLINGILENKERKIDYIVLPELSVPQYAINMISKQIKGSGITLIAGIDYSIDRSTSTVQNQMVFVVPLTVGGRTHQVRIIQEKLIPAVHEASELYDKAGLKLEPTDRSKFILTKDGFTFSGLICNDFLNIDYRQQLRGKVDALFLVEWNKDIETYNSLVESAANDLHAYIIQVNNRRYGDTRIRAPFKEAHQRDVSRIRGGLLDYFVISSLDIRSLRLFQMNKVSPKGPFKPVPTGFAMDEKRRLKK</sequence>
<keyword evidence="2" id="KW-0548">Nucleotidyltransferase</keyword>
<organism evidence="2 3">
    <name type="scientific">Pedobacter rhizosphaerae</name>
    <dbReference type="NCBI Taxonomy" id="390241"/>
    <lineage>
        <taxon>Bacteria</taxon>
        <taxon>Pseudomonadati</taxon>
        <taxon>Bacteroidota</taxon>
        <taxon>Sphingobacteriia</taxon>
        <taxon>Sphingobacteriales</taxon>
        <taxon>Sphingobacteriaceae</taxon>
        <taxon>Pedobacter</taxon>
    </lineage>
</organism>
<dbReference type="OrthoDB" id="9780724at2"/>
<gene>
    <name evidence="2" type="ORF">SAMN04488023_10713</name>
</gene>
<dbReference type="InterPro" id="IPR036526">
    <property type="entry name" value="C-N_Hydrolase_sf"/>
</dbReference>
<evidence type="ECO:0000313" key="3">
    <source>
        <dbReference type="Proteomes" id="UP000199572"/>
    </source>
</evidence>
<dbReference type="STRING" id="390241.SAMN04488023_10713"/>
<protein>
    <submittedName>
        <fullName evidence="2">Reverse transcriptase (RNA-dependent DNA polymerase)</fullName>
    </submittedName>
</protein>
<proteinExistence type="predicted"/>
<dbReference type="Gene3D" id="3.60.110.10">
    <property type="entry name" value="Carbon-nitrogen hydrolase"/>
    <property type="match status" value="1"/>
</dbReference>
<dbReference type="AlphaFoldDB" id="A0A1H9N2X3"/>
<reference evidence="2 3" key="1">
    <citation type="submission" date="2016-10" db="EMBL/GenBank/DDBJ databases">
        <authorList>
            <person name="de Groot N.N."/>
        </authorList>
    </citation>
    <scope>NUCLEOTIDE SEQUENCE [LARGE SCALE GENOMIC DNA]</scope>
    <source>
        <strain evidence="2 3">DSM 18610</strain>
    </source>
</reference>
<name>A0A1H9N2X3_9SPHI</name>
<dbReference type="RefSeq" id="WP_090882977.1">
    <property type="nucleotide sequence ID" value="NZ_FOGG01000007.1"/>
</dbReference>
<keyword evidence="2" id="KW-0808">Transferase</keyword>
<accession>A0A1H9N2X3</accession>
<evidence type="ECO:0000313" key="2">
    <source>
        <dbReference type="EMBL" id="SER30282.1"/>
    </source>
</evidence>
<dbReference type="SUPFAM" id="SSF56317">
    <property type="entry name" value="Carbon-nitrogen hydrolase"/>
    <property type="match status" value="1"/>
</dbReference>
<dbReference type="Proteomes" id="UP000199572">
    <property type="component" value="Unassembled WGS sequence"/>
</dbReference>
<dbReference type="EMBL" id="FOGG01000007">
    <property type="protein sequence ID" value="SER30282.1"/>
    <property type="molecule type" value="Genomic_DNA"/>
</dbReference>
<dbReference type="InterPro" id="IPR000477">
    <property type="entry name" value="RT_dom"/>
</dbReference>
<keyword evidence="2" id="KW-0695">RNA-directed DNA polymerase</keyword>